<dbReference type="EMBL" id="PQXH01000052">
    <property type="protein sequence ID" value="TGO14517.1"/>
    <property type="molecule type" value="Genomic_DNA"/>
</dbReference>
<accession>A0A4Z1F0C5</accession>
<proteinExistence type="predicted"/>
<evidence type="ECO:0000313" key="2">
    <source>
        <dbReference type="Proteomes" id="UP000297777"/>
    </source>
</evidence>
<evidence type="ECO:0000313" key="1">
    <source>
        <dbReference type="EMBL" id="TGO14517.1"/>
    </source>
</evidence>
<organism evidence="1 2">
    <name type="scientific">Botrytis tulipae</name>
    <dbReference type="NCBI Taxonomy" id="87230"/>
    <lineage>
        <taxon>Eukaryota</taxon>
        <taxon>Fungi</taxon>
        <taxon>Dikarya</taxon>
        <taxon>Ascomycota</taxon>
        <taxon>Pezizomycotina</taxon>
        <taxon>Leotiomycetes</taxon>
        <taxon>Helotiales</taxon>
        <taxon>Sclerotiniaceae</taxon>
        <taxon>Botrytis</taxon>
    </lineage>
</organism>
<protein>
    <submittedName>
        <fullName evidence="1">Uncharacterized protein</fullName>
    </submittedName>
</protein>
<dbReference type="Proteomes" id="UP000297777">
    <property type="component" value="Unassembled WGS sequence"/>
</dbReference>
<comment type="caution">
    <text evidence="1">The sequence shown here is derived from an EMBL/GenBank/DDBJ whole genome shotgun (WGS) entry which is preliminary data.</text>
</comment>
<sequence>MSSKVILCCLATSIPRGHSSNLLSLFLSALDARLRLNKAFPLLAGNIPTKSEPVIELQKIEKDSTTSPKYQIRYFLLTDDLEKHRPYIEMYPGDSFGELEVQAVIQWKKEQEQWWSMDSITDERSIEGKRRMNSEMEGEEHLVRAQLTPILLLQLTRELFLSPRRWHKKNDILKASLDAPFPNYRDVIT</sequence>
<name>A0A4Z1F0C5_9HELO</name>
<reference evidence="1 2" key="1">
    <citation type="submission" date="2017-12" db="EMBL/GenBank/DDBJ databases">
        <title>Comparative genomics of Botrytis spp.</title>
        <authorList>
            <person name="Valero-Jimenez C.A."/>
            <person name="Tapia P."/>
            <person name="Veloso J."/>
            <person name="Silva-Moreno E."/>
            <person name="Staats M."/>
            <person name="Valdes J.H."/>
            <person name="Van Kan J.A.L."/>
        </authorList>
    </citation>
    <scope>NUCLEOTIDE SEQUENCE [LARGE SCALE GENOMIC DNA]</scope>
    <source>
        <strain evidence="1 2">Bt9001</strain>
    </source>
</reference>
<gene>
    <name evidence="1" type="ORF">BTUL_0052g00550</name>
</gene>
<dbReference type="AlphaFoldDB" id="A0A4Z1F0C5"/>
<dbReference type="OrthoDB" id="3547531at2759"/>
<keyword evidence="2" id="KW-1185">Reference proteome</keyword>